<keyword evidence="3" id="KW-1185">Reference proteome</keyword>
<keyword evidence="1" id="KW-0812">Transmembrane</keyword>
<keyword evidence="1" id="KW-1133">Transmembrane helix</keyword>
<evidence type="ECO:0000313" key="3">
    <source>
        <dbReference type="Proteomes" id="UP001501057"/>
    </source>
</evidence>
<evidence type="ECO:0008006" key="4">
    <source>
        <dbReference type="Google" id="ProtNLM"/>
    </source>
</evidence>
<dbReference type="Proteomes" id="UP001501057">
    <property type="component" value="Unassembled WGS sequence"/>
</dbReference>
<organism evidence="2 3">
    <name type="scientific">Aeromicrobium alkaliterrae</name>
    <dbReference type="NCBI Taxonomy" id="302168"/>
    <lineage>
        <taxon>Bacteria</taxon>
        <taxon>Bacillati</taxon>
        <taxon>Actinomycetota</taxon>
        <taxon>Actinomycetes</taxon>
        <taxon>Propionibacteriales</taxon>
        <taxon>Nocardioidaceae</taxon>
        <taxon>Aeromicrobium</taxon>
    </lineage>
</organism>
<evidence type="ECO:0000313" key="2">
    <source>
        <dbReference type="EMBL" id="GAA1740103.1"/>
    </source>
</evidence>
<protein>
    <recommendedName>
        <fullName evidence="4">DUF4157 domain-containing protein</fullName>
    </recommendedName>
</protein>
<dbReference type="RefSeq" id="WP_344200918.1">
    <property type="nucleotide sequence ID" value="NZ_BAAAME010000004.1"/>
</dbReference>
<name>A0ABN2JVP8_9ACTN</name>
<feature type="transmembrane region" description="Helical" evidence="1">
    <location>
        <begin position="90"/>
        <end position="113"/>
    </location>
</feature>
<gene>
    <name evidence="2" type="ORF">GCM10009710_20480</name>
</gene>
<accession>A0ABN2JVP8</accession>
<comment type="caution">
    <text evidence="2">The sequence shown here is derived from an EMBL/GenBank/DDBJ whole genome shotgun (WGS) entry which is preliminary data.</text>
</comment>
<proteinExistence type="predicted"/>
<sequence length="145" mass="16170">MLPHTPWTRVRAVVNWLNLSTLLGLAVARLGGARVERRGRGTWVAGGYRWGFPQAGAFTIGSVILSTRDLDALRSRSALLRHEDRHCTQYAWCLGPVMLLPYLLGVATSWVVAGDHASYNPFERLAGLRDGGYSEPRTRRARRRG</sequence>
<feature type="transmembrane region" description="Helical" evidence="1">
    <location>
        <begin position="12"/>
        <end position="31"/>
    </location>
</feature>
<evidence type="ECO:0000256" key="1">
    <source>
        <dbReference type="SAM" id="Phobius"/>
    </source>
</evidence>
<reference evidence="2 3" key="1">
    <citation type="journal article" date="2019" name="Int. J. Syst. Evol. Microbiol.">
        <title>The Global Catalogue of Microorganisms (GCM) 10K type strain sequencing project: providing services to taxonomists for standard genome sequencing and annotation.</title>
        <authorList>
            <consortium name="The Broad Institute Genomics Platform"/>
            <consortium name="The Broad Institute Genome Sequencing Center for Infectious Disease"/>
            <person name="Wu L."/>
            <person name="Ma J."/>
        </authorList>
    </citation>
    <scope>NUCLEOTIDE SEQUENCE [LARGE SCALE GENOMIC DNA]</scope>
    <source>
        <strain evidence="2 3">JCM 13518</strain>
    </source>
</reference>
<keyword evidence="1" id="KW-0472">Membrane</keyword>
<dbReference type="EMBL" id="BAAAME010000004">
    <property type="protein sequence ID" value="GAA1740103.1"/>
    <property type="molecule type" value="Genomic_DNA"/>
</dbReference>